<dbReference type="KEGG" id="mlr:MELLADRAFT_46763"/>
<organism evidence="18">
    <name type="scientific">Melampsora larici-populina (strain 98AG31 / pathotype 3-4-7)</name>
    <name type="common">Poplar leaf rust fungus</name>
    <dbReference type="NCBI Taxonomy" id="747676"/>
    <lineage>
        <taxon>Eukaryota</taxon>
        <taxon>Fungi</taxon>
        <taxon>Dikarya</taxon>
        <taxon>Basidiomycota</taxon>
        <taxon>Pucciniomycotina</taxon>
        <taxon>Pucciniomycetes</taxon>
        <taxon>Pucciniales</taxon>
        <taxon>Melampsoraceae</taxon>
        <taxon>Melampsora</taxon>
    </lineage>
</organism>
<keyword evidence="9" id="KW-0496">Mitochondrion</keyword>
<evidence type="ECO:0000256" key="6">
    <source>
        <dbReference type="ARBA" id="ARBA00022840"/>
    </source>
</evidence>
<dbReference type="STRING" id="747676.F4R7Q6"/>
<accession>F4R7Q6</accession>
<evidence type="ECO:0000256" key="7">
    <source>
        <dbReference type="ARBA" id="ARBA00022917"/>
    </source>
</evidence>
<keyword evidence="18" id="KW-1185">Reference proteome</keyword>
<evidence type="ECO:0000313" key="17">
    <source>
        <dbReference type="EMBL" id="EGG11742.1"/>
    </source>
</evidence>
<dbReference type="FunFam" id="3.30.930.10:FF:000053">
    <property type="entry name" value="Phenylalanyl-tRNA synthetase mitochondrial"/>
    <property type="match status" value="1"/>
</dbReference>
<dbReference type="RefSeq" id="XP_007405377.1">
    <property type="nucleotide sequence ID" value="XM_007405315.1"/>
</dbReference>
<keyword evidence="4" id="KW-0436">Ligase</keyword>
<dbReference type="PANTHER" id="PTHR11538:SF41">
    <property type="entry name" value="PHENYLALANINE--TRNA LIGASE, MITOCHONDRIAL"/>
    <property type="match status" value="1"/>
</dbReference>
<dbReference type="GO" id="GO:0005759">
    <property type="term" value="C:mitochondrial matrix"/>
    <property type="evidence" value="ECO:0007669"/>
    <property type="project" value="UniProtKB-SubCell"/>
</dbReference>
<dbReference type="FunFam" id="3.30.70.380:FF:000002">
    <property type="entry name" value="phenylalanine--tRNA ligase, mitochondrial"/>
    <property type="match status" value="1"/>
</dbReference>
<evidence type="ECO:0000256" key="5">
    <source>
        <dbReference type="ARBA" id="ARBA00022741"/>
    </source>
</evidence>
<keyword evidence="8" id="KW-0809">Transit peptide</keyword>
<comment type="function">
    <text evidence="13">Is responsible for the charging of tRNA(Phe) with phenylalanine in mitochondrial translation.</text>
</comment>
<dbReference type="Pfam" id="PF01409">
    <property type="entry name" value="tRNA-synt_2d"/>
    <property type="match status" value="2"/>
</dbReference>
<dbReference type="PROSITE" id="PS51447">
    <property type="entry name" value="FDX_ACB"/>
    <property type="match status" value="1"/>
</dbReference>
<dbReference type="GO" id="GO:0000049">
    <property type="term" value="F:tRNA binding"/>
    <property type="evidence" value="ECO:0007669"/>
    <property type="project" value="InterPro"/>
</dbReference>
<keyword evidence="7" id="KW-0648">Protein biosynthesis</keyword>
<dbReference type="SMART" id="SM00896">
    <property type="entry name" value="FDX-ACB"/>
    <property type="match status" value="1"/>
</dbReference>
<gene>
    <name evidence="17" type="ORF">MELLADRAFT_46763</name>
</gene>
<feature type="domain" description="FDX-ACB" evidence="16">
    <location>
        <begin position="358"/>
        <end position="449"/>
    </location>
</feature>
<dbReference type="NCBIfam" id="TIGR00469">
    <property type="entry name" value="pheS_mito"/>
    <property type="match status" value="1"/>
</dbReference>
<evidence type="ECO:0000256" key="3">
    <source>
        <dbReference type="ARBA" id="ARBA00012814"/>
    </source>
</evidence>
<reference evidence="18" key="1">
    <citation type="journal article" date="2011" name="Proc. Natl. Acad. Sci. U.S.A.">
        <title>Obligate biotrophy features unraveled by the genomic analysis of rust fungi.</title>
        <authorList>
            <person name="Duplessis S."/>
            <person name="Cuomo C.A."/>
            <person name="Lin Y.-C."/>
            <person name="Aerts A."/>
            <person name="Tisserant E."/>
            <person name="Veneault-Fourrey C."/>
            <person name="Joly D.L."/>
            <person name="Hacquard S."/>
            <person name="Amselem J."/>
            <person name="Cantarel B.L."/>
            <person name="Chiu R."/>
            <person name="Coutinho P.M."/>
            <person name="Feau N."/>
            <person name="Field M."/>
            <person name="Frey P."/>
            <person name="Gelhaye E."/>
            <person name="Goldberg J."/>
            <person name="Grabherr M.G."/>
            <person name="Kodira C.D."/>
            <person name="Kohler A."/>
            <person name="Kuees U."/>
            <person name="Lindquist E.A."/>
            <person name="Lucas S.M."/>
            <person name="Mago R."/>
            <person name="Mauceli E."/>
            <person name="Morin E."/>
            <person name="Murat C."/>
            <person name="Pangilinan J.L."/>
            <person name="Park R."/>
            <person name="Pearson M."/>
            <person name="Quesneville H."/>
            <person name="Rouhier N."/>
            <person name="Sakthikumar S."/>
            <person name="Salamov A.A."/>
            <person name="Schmutz J."/>
            <person name="Selles B."/>
            <person name="Shapiro H."/>
            <person name="Tanguay P."/>
            <person name="Tuskan G.A."/>
            <person name="Henrissat B."/>
            <person name="Van de Peer Y."/>
            <person name="Rouze P."/>
            <person name="Ellis J.G."/>
            <person name="Dodds P.N."/>
            <person name="Schein J.E."/>
            <person name="Zhong S."/>
            <person name="Hamelin R.C."/>
            <person name="Grigoriev I.V."/>
            <person name="Szabo L.J."/>
            <person name="Martin F."/>
        </authorList>
    </citation>
    <scope>NUCLEOTIDE SEQUENCE [LARGE SCALE GENOMIC DNA]</scope>
    <source>
        <strain evidence="18">98AG31 / pathotype 3-4-7</strain>
    </source>
</reference>
<proteinExistence type="inferred from homology"/>
<comment type="subcellular location">
    <subcellularLocation>
        <location evidence="1">Mitochondrion matrix</location>
    </subcellularLocation>
</comment>
<feature type="domain" description="Aminoacyl-transfer RNA synthetases class-II family profile" evidence="15">
    <location>
        <begin position="84"/>
        <end position="340"/>
    </location>
</feature>
<dbReference type="InterPro" id="IPR036690">
    <property type="entry name" value="Fdx_antiC-bd_sf"/>
</dbReference>
<evidence type="ECO:0000256" key="14">
    <source>
        <dbReference type="ARBA" id="ARBA00073229"/>
    </source>
</evidence>
<dbReference type="PANTHER" id="PTHR11538">
    <property type="entry name" value="PHENYLALANYL-TRNA SYNTHETASE"/>
    <property type="match status" value="1"/>
</dbReference>
<dbReference type="eggNOG" id="KOG2783">
    <property type="taxonomic scope" value="Eukaryota"/>
</dbReference>
<evidence type="ECO:0000256" key="2">
    <source>
        <dbReference type="ARBA" id="ARBA00008226"/>
    </source>
</evidence>
<evidence type="ECO:0000259" key="15">
    <source>
        <dbReference type="PROSITE" id="PS50862"/>
    </source>
</evidence>
<dbReference type="Gene3D" id="3.30.70.380">
    <property type="entry name" value="Ferrodoxin-fold anticodon-binding domain"/>
    <property type="match status" value="1"/>
</dbReference>
<keyword evidence="6" id="KW-0067">ATP-binding</keyword>
<name>F4R7Q6_MELLP</name>
<evidence type="ECO:0000259" key="16">
    <source>
        <dbReference type="PROSITE" id="PS51447"/>
    </source>
</evidence>
<dbReference type="GeneID" id="18928370"/>
<evidence type="ECO:0000256" key="9">
    <source>
        <dbReference type="ARBA" id="ARBA00023128"/>
    </source>
</evidence>
<dbReference type="FunCoup" id="F4R7Q6">
    <property type="interactions" value="420"/>
</dbReference>
<dbReference type="InterPro" id="IPR006195">
    <property type="entry name" value="aa-tRNA-synth_II"/>
</dbReference>
<dbReference type="AlphaFoldDB" id="F4R7Q6"/>
<keyword evidence="10" id="KW-0030">Aminoacyl-tRNA synthetase</keyword>
<dbReference type="SUPFAM" id="SSF54991">
    <property type="entry name" value="Anticodon-binding domain of PheRS"/>
    <property type="match status" value="1"/>
</dbReference>
<comment type="catalytic activity">
    <reaction evidence="12">
        <text>tRNA(Phe) + L-phenylalanine + ATP = L-phenylalanyl-tRNA(Phe) + AMP + diphosphate + H(+)</text>
        <dbReference type="Rhea" id="RHEA:19413"/>
        <dbReference type="Rhea" id="RHEA-COMP:9668"/>
        <dbReference type="Rhea" id="RHEA-COMP:9699"/>
        <dbReference type="ChEBI" id="CHEBI:15378"/>
        <dbReference type="ChEBI" id="CHEBI:30616"/>
        <dbReference type="ChEBI" id="CHEBI:33019"/>
        <dbReference type="ChEBI" id="CHEBI:58095"/>
        <dbReference type="ChEBI" id="CHEBI:78442"/>
        <dbReference type="ChEBI" id="CHEBI:78531"/>
        <dbReference type="ChEBI" id="CHEBI:456215"/>
        <dbReference type="EC" id="6.1.1.20"/>
    </reaction>
</comment>
<dbReference type="SUPFAM" id="SSF55681">
    <property type="entry name" value="Class II aaRS and biotin synthetases"/>
    <property type="match status" value="1"/>
</dbReference>
<evidence type="ECO:0000256" key="10">
    <source>
        <dbReference type="ARBA" id="ARBA00023146"/>
    </source>
</evidence>
<evidence type="ECO:0000256" key="12">
    <source>
        <dbReference type="ARBA" id="ARBA00049255"/>
    </source>
</evidence>
<comment type="similarity">
    <text evidence="2">Belongs to the class-II aminoacyl-tRNA synthetase family.</text>
</comment>
<dbReference type="InterPro" id="IPR004530">
    <property type="entry name" value="Phe-tRNA-synth_IIc_mito"/>
</dbReference>
<keyword evidence="5" id="KW-0547">Nucleotide-binding</keyword>
<dbReference type="OrthoDB" id="4457at2759"/>
<evidence type="ECO:0000256" key="4">
    <source>
        <dbReference type="ARBA" id="ARBA00022598"/>
    </source>
</evidence>
<dbReference type="GO" id="GO:0070156">
    <property type="term" value="P:mitochondrial phenylalanyl-tRNA aminoacylation"/>
    <property type="evidence" value="ECO:0007669"/>
    <property type="project" value="EnsemblFungi"/>
</dbReference>
<evidence type="ECO:0000256" key="11">
    <source>
        <dbReference type="ARBA" id="ARBA00031194"/>
    </source>
</evidence>
<evidence type="ECO:0000313" key="18">
    <source>
        <dbReference type="Proteomes" id="UP000001072"/>
    </source>
</evidence>
<dbReference type="EMBL" id="GL883092">
    <property type="protein sequence ID" value="EGG11742.1"/>
    <property type="molecule type" value="Genomic_DNA"/>
</dbReference>
<dbReference type="InterPro" id="IPR045864">
    <property type="entry name" value="aa-tRNA-synth_II/BPL/LPL"/>
</dbReference>
<dbReference type="InterPro" id="IPR002319">
    <property type="entry name" value="Phenylalanyl-tRNA_Synthase"/>
</dbReference>
<protein>
    <recommendedName>
        <fullName evidence="14">Phenylalanine--tRNA ligase, mitochondrial</fullName>
        <ecNumber evidence="3">6.1.1.20</ecNumber>
    </recommendedName>
    <alternativeName>
        <fullName evidence="11">Phenylalanyl-tRNA synthetase</fullName>
    </alternativeName>
</protein>
<dbReference type="GO" id="GO:0004826">
    <property type="term" value="F:phenylalanine-tRNA ligase activity"/>
    <property type="evidence" value="ECO:0007669"/>
    <property type="project" value="UniProtKB-EC"/>
</dbReference>
<dbReference type="EC" id="6.1.1.20" evidence="3"/>
<evidence type="ECO:0000256" key="8">
    <source>
        <dbReference type="ARBA" id="ARBA00022946"/>
    </source>
</evidence>
<evidence type="ECO:0000256" key="13">
    <source>
        <dbReference type="ARBA" id="ARBA00057761"/>
    </source>
</evidence>
<sequence>MALKLNMRLSASIPLSKPRIRHAKRFSTTILCSSGQPAVPHQTEWTTVQRDRFRVDHMSNVPSSILSKLETKLPNDPAHPLGILNNLIHEQMHGFERLQFPSAIVTPTQNFDDLGFAADHPGRRKGDSYYLNSDYMLRTHTSAHEVEAFSQGKEKWLLTADVYRRDEIDASHFPVFHQMEGACVLPQSDMDQLASETHEIQRFLATKNIKIEDDTKVDSQNPFQACHNSAQAMTVINHLKATINRLIYGVFAGLDAKQQASLQIRWIPAFFPFTSPSYEVEVMYMGKWLEILGCGLVNQLTLDKAKVPSKMGWAFGLGLERIAMILFSIPDIRLFWSKDPRFLNQFQPGKVSQFQRFSKNPPCYKDVSFWLPETFEANDIFELIRDVGGTWVEEVKLIDQFEHPTTKRTSHCYRITYRSMERNLSNEEVNVTQARVCEALKSQMGLQFR</sequence>
<dbReference type="Proteomes" id="UP000001072">
    <property type="component" value="Unassembled WGS sequence"/>
</dbReference>
<dbReference type="GO" id="GO:0005524">
    <property type="term" value="F:ATP binding"/>
    <property type="evidence" value="ECO:0007669"/>
    <property type="project" value="UniProtKB-KW"/>
</dbReference>
<dbReference type="PROSITE" id="PS50862">
    <property type="entry name" value="AA_TRNA_LIGASE_II"/>
    <property type="match status" value="1"/>
</dbReference>
<dbReference type="VEuPathDB" id="FungiDB:MELLADRAFT_46763"/>
<dbReference type="InParanoid" id="F4R7Q6"/>
<dbReference type="HOGENOM" id="CLU_022696_0_1_1"/>
<evidence type="ECO:0000256" key="1">
    <source>
        <dbReference type="ARBA" id="ARBA00004305"/>
    </source>
</evidence>
<dbReference type="InterPro" id="IPR005121">
    <property type="entry name" value="Fdx_antiC-bd"/>
</dbReference>
<dbReference type="Pfam" id="PF03147">
    <property type="entry name" value="FDX-ACB"/>
    <property type="match status" value="1"/>
</dbReference>
<dbReference type="Gene3D" id="3.30.930.10">
    <property type="entry name" value="Bira Bifunctional Protein, Domain 2"/>
    <property type="match status" value="1"/>
</dbReference>